<dbReference type="GO" id="GO:0017057">
    <property type="term" value="F:6-phosphogluconolactonase activity"/>
    <property type="evidence" value="ECO:0007669"/>
    <property type="project" value="TreeGrafter"/>
</dbReference>
<dbReference type="EMBL" id="CP031320">
    <property type="protein sequence ID" value="AXK34125.1"/>
    <property type="molecule type" value="Genomic_DNA"/>
</dbReference>
<gene>
    <name evidence="3" type="ORF">DVA86_17145</name>
</gene>
<dbReference type="Pfam" id="PF10282">
    <property type="entry name" value="Lactonase"/>
    <property type="match status" value="1"/>
</dbReference>
<evidence type="ECO:0000256" key="2">
    <source>
        <dbReference type="SAM" id="MobiDB-lite"/>
    </source>
</evidence>
<dbReference type="InterPro" id="IPR019405">
    <property type="entry name" value="Lactonase_7-beta_prop"/>
</dbReference>
<dbReference type="Gene3D" id="2.130.10.10">
    <property type="entry name" value="YVTN repeat-like/Quinoprotein amine dehydrogenase"/>
    <property type="match status" value="1"/>
</dbReference>
<evidence type="ECO:0000313" key="4">
    <source>
        <dbReference type="Proteomes" id="UP000254425"/>
    </source>
</evidence>
<evidence type="ECO:0000256" key="1">
    <source>
        <dbReference type="ARBA" id="ARBA00005564"/>
    </source>
</evidence>
<dbReference type="KEGG" id="sarm:DVA86_17145"/>
<protein>
    <submittedName>
        <fullName evidence="3">Lactonase family protein</fullName>
    </submittedName>
</protein>
<name>A0A345XR59_9ACTN</name>
<feature type="region of interest" description="Disordered" evidence="2">
    <location>
        <begin position="13"/>
        <end position="37"/>
    </location>
</feature>
<organism evidence="3 4">
    <name type="scientific">Streptomyces armeniacus</name>
    <dbReference type="NCBI Taxonomy" id="83291"/>
    <lineage>
        <taxon>Bacteria</taxon>
        <taxon>Bacillati</taxon>
        <taxon>Actinomycetota</taxon>
        <taxon>Actinomycetes</taxon>
        <taxon>Kitasatosporales</taxon>
        <taxon>Streptomycetaceae</taxon>
        <taxon>Streptomyces</taxon>
    </lineage>
</organism>
<comment type="similarity">
    <text evidence="1">Belongs to the cycloisomerase 2 family.</text>
</comment>
<dbReference type="GO" id="GO:0005829">
    <property type="term" value="C:cytosol"/>
    <property type="evidence" value="ECO:0007669"/>
    <property type="project" value="TreeGrafter"/>
</dbReference>
<reference evidence="3 4" key="1">
    <citation type="submission" date="2018-07" db="EMBL/GenBank/DDBJ databases">
        <title>Draft genome of the type strain Streptomyces armeniacus ATCC 15676.</title>
        <authorList>
            <person name="Labana P."/>
            <person name="Gosse J.T."/>
            <person name="Boddy C.N."/>
        </authorList>
    </citation>
    <scope>NUCLEOTIDE SEQUENCE [LARGE SCALE GENOMIC DNA]</scope>
    <source>
        <strain evidence="3 4">ATCC 15676</strain>
    </source>
</reference>
<dbReference type="InterPro" id="IPR011048">
    <property type="entry name" value="Haem_d1_sf"/>
</dbReference>
<keyword evidence="4" id="KW-1185">Reference proteome</keyword>
<dbReference type="Proteomes" id="UP000254425">
    <property type="component" value="Chromosome"/>
</dbReference>
<accession>A0A345XR59</accession>
<evidence type="ECO:0000313" key="3">
    <source>
        <dbReference type="EMBL" id="AXK34125.1"/>
    </source>
</evidence>
<dbReference type="AlphaFoldDB" id="A0A345XR59"/>
<dbReference type="InterPro" id="IPR015943">
    <property type="entry name" value="WD40/YVTN_repeat-like_dom_sf"/>
</dbReference>
<dbReference type="PANTHER" id="PTHR30344">
    <property type="entry name" value="6-PHOSPHOGLUCONOLACTONASE-RELATED"/>
    <property type="match status" value="1"/>
</dbReference>
<dbReference type="SUPFAM" id="SSF51004">
    <property type="entry name" value="C-terminal (heme d1) domain of cytochrome cd1-nitrite reductase"/>
    <property type="match status" value="1"/>
</dbReference>
<sequence>MLLVGTCHAVSVKGSNVSSPPPERTPTAASGTTPAPARRFGRRAVLGAALGAGVLGTGVLGATASGGASAAQRAPGAAARTRRSAAETRLAYLGTYGRGIITCTYDTATGALTETSAFGDITDPDFLALGTSGDVLYALHNGAEEGAVRAFTIGAEGKLSPLGEAQSTGGANVTHLSVHPAGGHLLSANYGAGSVAVHPIAADGTLGARTALVQHEGSGPDPRQEGPHAHQIITDPDGAYVFAVDLGTDRVYTYGLDTDSGALEPLSEAEAAPGAGPRHMVFHPAEPYAYVANELDSTVTAYAYDASTGALTPGETWPTLPDGEDPGTRNYPSEVAVSADGRYLYLANRGHDSVAWFAVEDGGAALSIAGTVPCGGTWPRHISLSPSGAVLFSGNQNSNNVGIFNVDPDNGAPTASGDPFATASLGCVLPT</sequence>
<dbReference type="PANTHER" id="PTHR30344:SF1">
    <property type="entry name" value="6-PHOSPHOGLUCONOLACTONASE"/>
    <property type="match status" value="1"/>
</dbReference>
<feature type="compositionally biased region" description="Low complexity" evidence="2">
    <location>
        <begin position="25"/>
        <end position="37"/>
    </location>
</feature>
<dbReference type="InterPro" id="IPR050282">
    <property type="entry name" value="Cycloisomerase_2"/>
</dbReference>
<proteinExistence type="inferred from homology"/>